<dbReference type="SUPFAM" id="SSF103473">
    <property type="entry name" value="MFS general substrate transporter"/>
    <property type="match status" value="1"/>
</dbReference>
<dbReference type="AlphaFoldDB" id="F8JXN0"/>
<dbReference type="Proteomes" id="UP000007842">
    <property type="component" value="Chromosome"/>
</dbReference>
<protein>
    <submittedName>
        <fullName evidence="8">Major facilitator superfamily transporter</fullName>
    </submittedName>
</protein>
<dbReference type="KEGG" id="sct:SCAT_4768"/>
<evidence type="ECO:0000313" key="9">
    <source>
        <dbReference type="Proteomes" id="UP000007842"/>
    </source>
</evidence>
<dbReference type="RefSeq" id="WP_014145472.1">
    <property type="nucleotide sequence ID" value="NC_016111.1"/>
</dbReference>
<dbReference type="HOGENOM" id="CLU_040011_1_1_11"/>
<dbReference type="STRING" id="1003195.SCATT_47610"/>
<feature type="transmembrane region" description="Helical" evidence="6">
    <location>
        <begin position="131"/>
        <end position="152"/>
    </location>
</feature>
<sequence length="425" mass="43082">MTQAHLPREAGEDPGPGPGTDPGTEPAAPVSAAWTAALSLATLAVFMAFLTPIQILLPLQLAAADPAAKTTALSWVTGAGAGVAMVANPLFGALSDRTASRFGRRRPWILGGALAGAAGLLLTAVQHTVPGIAAGWCLAQTGLNAMLAAVTAPVADQVPVARRAVVSGWTGISQSAGLVVGAALVSQAVSGVVAGYLLTAAVTVALALPYVLGFREPVPPRRALPGPLRPAALWVSPRRHPDFGWAFLTRFLINLGNAFGTLYLLYYLTDAVHRPHPDDGVLVLTAVYTLAAALAAVPAGLVSDRTGRRRAPVVLACAVMAAAALLLALVHTWPAAVTAAAVLGAGFGVYLAVDQALITQVLPAAADRAKDLGVINIANSAPQVLAPALAAPVLAHAGGYTGLYTLAALVTLAAGVLVRRIRDVA</sequence>
<accession>F8JXN0</accession>
<dbReference type="InterPro" id="IPR020846">
    <property type="entry name" value="MFS_dom"/>
</dbReference>
<dbReference type="Gene3D" id="1.20.1250.20">
    <property type="entry name" value="MFS general substrate transporter like domains"/>
    <property type="match status" value="2"/>
</dbReference>
<feature type="transmembrane region" description="Helical" evidence="6">
    <location>
        <begin position="336"/>
        <end position="353"/>
    </location>
</feature>
<feature type="transmembrane region" description="Helical" evidence="6">
    <location>
        <begin position="73"/>
        <end position="95"/>
    </location>
</feature>
<keyword evidence="2 6" id="KW-0812">Transmembrane</keyword>
<organism evidence="8 9">
    <name type="scientific">Streptantibioticus cattleyicolor (strain ATCC 35852 / DSM 46488 / JCM 4925 / NBRC 14057 / NRRL 8057)</name>
    <name type="common">Streptomyces cattleya</name>
    <dbReference type="NCBI Taxonomy" id="1003195"/>
    <lineage>
        <taxon>Bacteria</taxon>
        <taxon>Bacillati</taxon>
        <taxon>Actinomycetota</taxon>
        <taxon>Actinomycetes</taxon>
        <taxon>Kitasatosporales</taxon>
        <taxon>Streptomycetaceae</taxon>
        <taxon>Streptantibioticus</taxon>
    </lineage>
</organism>
<evidence type="ECO:0000256" key="6">
    <source>
        <dbReference type="SAM" id="Phobius"/>
    </source>
</evidence>
<keyword evidence="3 6" id="KW-1133">Transmembrane helix</keyword>
<evidence type="ECO:0000313" key="8">
    <source>
        <dbReference type="EMBL" id="AEW97132.1"/>
    </source>
</evidence>
<reference evidence="9" key="1">
    <citation type="submission" date="2011-12" db="EMBL/GenBank/DDBJ databases">
        <title>Complete genome sequence of Streptomyces cattleya strain DSM 46488.</title>
        <authorList>
            <person name="Ou H.-Y."/>
            <person name="Li P."/>
            <person name="Zhao C."/>
            <person name="O'Hagan D."/>
            <person name="Deng Z."/>
        </authorList>
    </citation>
    <scope>NUCLEOTIDE SEQUENCE [LARGE SCALE GENOMIC DNA]</scope>
    <source>
        <strain evidence="9">ATCC 35852 / DSM 46488 / JCM 4925 / NBRC 14057 / NRRL 8057</strain>
    </source>
</reference>
<dbReference type="eggNOG" id="COG2814">
    <property type="taxonomic scope" value="Bacteria"/>
</dbReference>
<dbReference type="KEGG" id="scy:SCATT_47610"/>
<dbReference type="GO" id="GO:0022857">
    <property type="term" value="F:transmembrane transporter activity"/>
    <property type="evidence" value="ECO:0007669"/>
    <property type="project" value="InterPro"/>
</dbReference>
<feature type="domain" description="Major facilitator superfamily (MFS) profile" evidence="7">
    <location>
        <begin position="242"/>
        <end position="425"/>
    </location>
</feature>
<comment type="subcellular location">
    <subcellularLocation>
        <location evidence="1">Cell membrane</location>
        <topology evidence="1">Multi-pass membrane protein</topology>
    </subcellularLocation>
</comment>
<dbReference type="PANTHER" id="PTHR23528:SF1">
    <property type="entry name" value="MAJOR FACILITATOR SUPERFAMILY (MFS) PROFILE DOMAIN-CONTAINING PROTEIN"/>
    <property type="match status" value="1"/>
</dbReference>
<name>F8JXN0_STREN</name>
<feature type="transmembrane region" description="Helical" evidence="6">
    <location>
        <begin position="280"/>
        <end position="301"/>
    </location>
</feature>
<evidence type="ECO:0000256" key="3">
    <source>
        <dbReference type="ARBA" id="ARBA00022989"/>
    </source>
</evidence>
<dbReference type="PROSITE" id="PS50850">
    <property type="entry name" value="MFS"/>
    <property type="match status" value="1"/>
</dbReference>
<feature type="transmembrane region" description="Helical" evidence="6">
    <location>
        <begin position="313"/>
        <end position="330"/>
    </location>
</feature>
<gene>
    <name evidence="8" type="ordered locus">SCATT_47610</name>
</gene>
<evidence type="ECO:0000256" key="1">
    <source>
        <dbReference type="ARBA" id="ARBA00004651"/>
    </source>
</evidence>
<accession>G8WV48</accession>
<dbReference type="PANTHER" id="PTHR23528">
    <property type="match status" value="1"/>
</dbReference>
<feature type="transmembrane region" description="Helical" evidence="6">
    <location>
        <begin position="164"/>
        <end position="185"/>
    </location>
</feature>
<dbReference type="PATRIC" id="fig|1003195.11.peg.6200"/>
<keyword evidence="4 6" id="KW-0472">Membrane</keyword>
<dbReference type="CDD" id="cd06174">
    <property type="entry name" value="MFS"/>
    <property type="match status" value="1"/>
</dbReference>
<evidence type="ECO:0000259" key="7">
    <source>
        <dbReference type="PROSITE" id="PS50850"/>
    </source>
</evidence>
<evidence type="ECO:0000256" key="2">
    <source>
        <dbReference type="ARBA" id="ARBA00022692"/>
    </source>
</evidence>
<dbReference type="OrthoDB" id="7584869at2"/>
<feature type="compositionally biased region" description="Basic and acidic residues" evidence="5">
    <location>
        <begin position="1"/>
        <end position="11"/>
    </location>
</feature>
<feature type="transmembrane region" description="Helical" evidence="6">
    <location>
        <begin position="32"/>
        <end position="53"/>
    </location>
</feature>
<dbReference type="EMBL" id="CP003219">
    <property type="protein sequence ID" value="AEW97132.1"/>
    <property type="molecule type" value="Genomic_DNA"/>
</dbReference>
<dbReference type="Pfam" id="PF07690">
    <property type="entry name" value="MFS_1"/>
    <property type="match status" value="2"/>
</dbReference>
<dbReference type="InterPro" id="IPR011701">
    <property type="entry name" value="MFS"/>
</dbReference>
<evidence type="ECO:0000256" key="5">
    <source>
        <dbReference type="SAM" id="MobiDB-lite"/>
    </source>
</evidence>
<dbReference type="GO" id="GO:0005886">
    <property type="term" value="C:plasma membrane"/>
    <property type="evidence" value="ECO:0007669"/>
    <property type="project" value="UniProtKB-SubCell"/>
</dbReference>
<dbReference type="InterPro" id="IPR036259">
    <property type="entry name" value="MFS_trans_sf"/>
</dbReference>
<feature type="transmembrane region" description="Helical" evidence="6">
    <location>
        <begin position="247"/>
        <end position="268"/>
    </location>
</feature>
<proteinExistence type="predicted"/>
<keyword evidence="9" id="KW-1185">Reference proteome</keyword>
<feature type="transmembrane region" description="Helical" evidence="6">
    <location>
        <begin position="107"/>
        <end position="125"/>
    </location>
</feature>
<feature type="region of interest" description="Disordered" evidence="5">
    <location>
        <begin position="1"/>
        <end position="28"/>
    </location>
</feature>
<feature type="transmembrane region" description="Helical" evidence="6">
    <location>
        <begin position="374"/>
        <end position="395"/>
    </location>
</feature>
<evidence type="ECO:0000256" key="4">
    <source>
        <dbReference type="ARBA" id="ARBA00023136"/>
    </source>
</evidence>
<feature type="transmembrane region" description="Helical" evidence="6">
    <location>
        <begin position="191"/>
        <end position="212"/>
    </location>
</feature>
<feature type="transmembrane region" description="Helical" evidence="6">
    <location>
        <begin position="401"/>
        <end position="418"/>
    </location>
</feature>